<keyword evidence="6" id="KW-0694">RNA-binding</keyword>
<dbReference type="PANTHER" id="PTHR10602:SF0">
    <property type="entry name" value="EUKARYOTIC TRANSLATION INITIATION FACTOR 2 SUBUNIT 1"/>
    <property type="match status" value="1"/>
</dbReference>
<dbReference type="PANTHER" id="PTHR10602">
    <property type="entry name" value="EUKARYOTIC TRANSLATION INITIATION FACTOR 2 SUBUNIT 1"/>
    <property type="match status" value="1"/>
</dbReference>
<evidence type="ECO:0000313" key="11">
    <source>
        <dbReference type="EMBL" id="WOF15845.1"/>
    </source>
</evidence>
<dbReference type="FunFam" id="2.40.50.140:FF:000015">
    <property type="entry name" value="Eukaryotic translation initiation factor 2 subunit alpha"/>
    <property type="match status" value="1"/>
</dbReference>
<comment type="subunit">
    <text evidence="3">Heterotrimer composed of an alpha, a beta and a gamma chain.</text>
</comment>
<dbReference type="PROSITE" id="PS50126">
    <property type="entry name" value="S1"/>
    <property type="match status" value="1"/>
</dbReference>
<keyword evidence="12" id="KW-1185">Reference proteome</keyword>
<dbReference type="Proteomes" id="UP001301797">
    <property type="component" value="Chromosome"/>
</dbReference>
<dbReference type="Pfam" id="PF00575">
    <property type="entry name" value="S1"/>
    <property type="match status" value="1"/>
</dbReference>
<comment type="function">
    <text evidence="1">eIF-2 functions in the early steps of protein synthesis by forming a ternary complex with GTP and initiator tRNA.</text>
</comment>
<evidence type="ECO:0000256" key="6">
    <source>
        <dbReference type="ARBA" id="ARBA00022884"/>
    </source>
</evidence>
<dbReference type="NCBIfam" id="NF003064">
    <property type="entry name" value="PRK03987.1-4"/>
    <property type="match status" value="1"/>
</dbReference>
<gene>
    <name evidence="11" type="ORF">F1737_03610</name>
</gene>
<dbReference type="InterPro" id="IPR044126">
    <property type="entry name" value="S1_IF2_alpha"/>
</dbReference>
<keyword evidence="5 11" id="KW-0396">Initiation factor</keyword>
<dbReference type="AlphaFoldDB" id="A0AA97FAG7"/>
<evidence type="ECO:0000256" key="9">
    <source>
        <dbReference type="ARBA" id="ARBA00033333"/>
    </source>
</evidence>
<dbReference type="SUPFAM" id="SSF110993">
    <property type="entry name" value="eIF-2-alpha, C-terminal domain"/>
    <property type="match status" value="1"/>
</dbReference>
<dbReference type="SUPFAM" id="SSF116742">
    <property type="entry name" value="eIF2alpha middle domain-like"/>
    <property type="match status" value="1"/>
</dbReference>
<dbReference type="CDD" id="cd04452">
    <property type="entry name" value="S1_IF2_alpha"/>
    <property type="match status" value="1"/>
</dbReference>
<dbReference type="FunFam" id="3.30.70.1130:FF:000002">
    <property type="entry name" value="Translation initiation factor 2 subunit alpha"/>
    <property type="match status" value="1"/>
</dbReference>
<comment type="similarity">
    <text evidence="2">Belongs to the eIF-2-alpha family.</text>
</comment>
<dbReference type="Pfam" id="PF07541">
    <property type="entry name" value="EIF_2_alpha"/>
    <property type="match status" value="1"/>
</dbReference>
<evidence type="ECO:0000256" key="4">
    <source>
        <dbReference type="ARBA" id="ARBA00013678"/>
    </source>
</evidence>
<dbReference type="InterPro" id="IPR024055">
    <property type="entry name" value="TIF2_asu_C"/>
</dbReference>
<protein>
    <recommendedName>
        <fullName evidence="4">Translation initiation factor 2 subunit alpha</fullName>
    </recommendedName>
    <alternativeName>
        <fullName evidence="8">aIF2-alpha</fullName>
    </alternativeName>
    <alternativeName>
        <fullName evidence="9">eIF-2-alpha</fullName>
    </alternativeName>
</protein>
<dbReference type="EMBL" id="CP043875">
    <property type="protein sequence ID" value="WOF15845.1"/>
    <property type="molecule type" value="Genomic_DNA"/>
</dbReference>
<dbReference type="Gene3D" id="3.30.70.1130">
    <property type="entry name" value="EIF_2_alpha"/>
    <property type="match status" value="1"/>
</dbReference>
<dbReference type="Gene3D" id="2.40.50.140">
    <property type="entry name" value="Nucleic acid-binding proteins"/>
    <property type="match status" value="1"/>
</dbReference>
<dbReference type="InterPro" id="IPR024054">
    <property type="entry name" value="TIF2_asu_middle_sf"/>
</dbReference>
<organism evidence="11 12">
    <name type="scientific">Methanochimaera problematica</name>
    <dbReference type="NCBI Taxonomy" id="2609417"/>
    <lineage>
        <taxon>Archaea</taxon>
        <taxon>Methanobacteriati</taxon>
        <taxon>Methanobacteriota</taxon>
        <taxon>Stenosarchaea group</taxon>
        <taxon>Methanomicrobia</taxon>
        <taxon>Methanomicrobiales</taxon>
        <taxon>Methanomicrobiaceae</taxon>
        <taxon>Methanochimaera</taxon>
    </lineage>
</organism>
<dbReference type="Gene3D" id="1.10.150.190">
    <property type="entry name" value="Translation initiation factor 2, subunit 1, domain 2"/>
    <property type="match status" value="1"/>
</dbReference>
<dbReference type="InterPro" id="IPR003029">
    <property type="entry name" value="S1_domain"/>
</dbReference>
<evidence type="ECO:0000256" key="7">
    <source>
        <dbReference type="ARBA" id="ARBA00022917"/>
    </source>
</evidence>
<dbReference type="GO" id="GO:0003723">
    <property type="term" value="F:RNA binding"/>
    <property type="evidence" value="ECO:0007669"/>
    <property type="project" value="UniProtKB-KW"/>
</dbReference>
<dbReference type="GO" id="GO:0003743">
    <property type="term" value="F:translation initiation factor activity"/>
    <property type="evidence" value="ECO:0007669"/>
    <property type="project" value="UniProtKB-KW"/>
</dbReference>
<evidence type="ECO:0000256" key="3">
    <source>
        <dbReference type="ARBA" id="ARBA00011243"/>
    </source>
</evidence>
<dbReference type="GeneID" id="85229225"/>
<dbReference type="GO" id="GO:0043022">
    <property type="term" value="F:ribosome binding"/>
    <property type="evidence" value="ECO:0007669"/>
    <property type="project" value="TreeGrafter"/>
</dbReference>
<name>A0AA97FAG7_9EURY</name>
<proteinExistence type="inferred from homology"/>
<evidence type="ECO:0000256" key="2">
    <source>
        <dbReference type="ARBA" id="ARBA00007223"/>
    </source>
</evidence>
<dbReference type="InterPro" id="IPR012340">
    <property type="entry name" value="NA-bd_OB-fold"/>
</dbReference>
<reference evidence="11 12" key="1">
    <citation type="submission" date="2019-09" db="EMBL/GenBank/DDBJ databases">
        <title>The complete genome of Methanoplanus sp. FWC-SCC4.</title>
        <authorList>
            <person name="Chen S.-C."/>
            <person name="Zhou Y.-Z."/>
            <person name="Lai M.-C."/>
        </authorList>
    </citation>
    <scope>NUCLEOTIDE SEQUENCE [LARGE SCALE GENOMIC DNA]</scope>
    <source>
        <strain evidence="11 12">FWC-SCC4</strain>
    </source>
</reference>
<dbReference type="SMART" id="SM00316">
    <property type="entry name" value="S1"/>
    <property type="match status" value="1"/>
</dbReference>
<feature type="domain" description="S1 motif" evidence="10">
    <location>
        <begin position="10"/>
        <end position="81"/>
    </location>
</feature>
<evidence type="ECO:0000313" key="12">
    <source>
        <dbReference type="Proteomes" id="UP001301797"/>
    </source>
</evidence>
<dbReference type="InterPro" id="IPR011488">
    <property type="entry name" value="TIF_2_asu"/>
</dbReference>
<accession>A0AA97FAG7</accession>
<dbReference type="SUPFAM" id="SSF50249">
    <property type="entry name" value="Nucleic acid-binding proteins"/>
    <property type="match status" value="1"/>
</dbReference>
<sequence>MTEREWPEEGELVVCTVTNVKDFVAFVTLDEYENHEGLIPIAEIARGWIKHIRDFVREGQKVVCKVLHVNKSRGHIDLSLKDVNEHQRKDKIHEWKNEQKAKKWISFISEASGSSTDELESKFYHEYGALFPVFEDILIDEEATLKKLDLKKEVADALVNTAHDNVKLPKVTITGTLILTSNKPDGVNVIRRALRSAQPTIENVEIELVYVGAPKYRVKVTAPDYKQAEKAINKVAKSAIGVMERAEGEGKFIRKQRPGKN</sequence>
<evidence type="ECO:0000256" key="1">
    <source>
        <dbReference type="ARBA" id="ARBA00003323"/>
    </source>
</evidence>
<evidence type="ECO:0000259" key="10">
    <source>
        <dbReference type="PROSITE" id="PS50126"/>
    </source>
</evidence>
<dbReference type="RefSeq" id="WP_317137417.1">
    <property type="nucleotide sequence ID" value="NZ_CP043875.1"/>
</dbReference>
<keyword evidence="7" id="KW-0648">Protein biosynthesis</keyword>
<evidence type="ECO:0000256" key="5">
    <source>
        <dbReference type="ARBA" id="ARBA00022540"/>
    </source>
</evidence>
<dbReference type="KEGG" id="mefw:F1737_03610"/>
<evidence type="ECO:0000256" key="8">
    <source>
        <dbReference type="ARBA" id="ARBA00030860"/>
    </source>
</evidence>